<accession>A0A1M7PRL6</accession>
<evidence type="ECO:0000313" key="4">
    <source>
        <dbReference type="Proteomes" id="UP000184184"/>
    </source>
</evidence>
<dbReference type="OrthoDB" id="1523022at2"/>
<dbReference type="GO" id="GO:0080120">
    <property type="term" value="P:CAAX-box protein maturation"/>
    <property type="evidence" value="ECO:0007669"/>
    <property type="project" value="UniProtKB-ARBA"/>
</dbReference>
<reference evidence="3 4" key="1">
    <citation type="submission" date="2016-11" db="EMBL/GenBank/DDBJ databases">
        <authorList>
            <person name="Jaros S."/>
            <person name="Januszkiewicz K."/>
            <person name="Wedrychowicz H."/>
        </authorList>
    </citation>
    <scope>NUCLEOTIDE SEQUENCE [LARGE SCALE GENOMIC DNA]</scope>
    <source>
        <strain evidence="3 4">CGMCC 1.10681</strain>
    </source>
</reference>
<protein>
    <recommendedName>
        <fullName evidence="2">CAAX prenyl protease 2/Lysostaphin resistance protein A-like domain-containing protein</fullName>
    </recommendedName>
</protein>
<keyword evidence="4" id="KW-1185">Reference proteome</keyword>
<dbReference type="Pfam" id="PF02517">
    <property type="entry name" value="Rce1-like"/>
    <property type="match status" value="1"/>
</dbReference>
<evidence type="ECO:0000313" key="3">
    <source>
        <dbReference type="EMBL" id="SHN20032.1"/>
    </source>
</evidence>
<dbReference type="GO" id="GO:0004175">
    <property type="term" value="F:endopeptidase activity"/>
    <property type="evidence" value="ECO:0007669"/>
    <property type="project" value="UniProtKB-ARBA"/>
</dbReference>
<keyword evidence="1" id="KW-0812">Transmembrane</keyword>
<gene>
    <name evidence="3" type="ORF">SAMN05216179_2461</name>
</gene>
<feature type="transmembrane region" description="Helical" evidence="1">
    <location>
        <begin position="144"/>
        <end position="160"/>
    </location>
</feature>
<feature type="transmembrane region" description="Helical" evidence="1">
    <location>
        <begin position="58"/>
        <end position="77"/>
    </location>
</feature>
<sequence>MKQSEIIRHLTSKQLKQQVWFSQLLLIVIAILLTNILFQDWSTFLSLLNASLDEILLFGVGVAIVVVTIDIILMKVLPSRWWDDGGINQKIFQEGSYFEIISICFVIAMSEEWLFRGVIQTNFGIIIASTIFAVIHVRYLSKIILFVAIIGLSFLLGFVYEWTDSLTVVIVLHFFIDVLLAIMIRTGRFRNAAGL</sequence>
<evidence type="ECO:0000256" key="1">
    <source>
        <dbReference type="SAM" id="Phobius"/>
    </source>
</evidence>
<proteinExistence type="predicted"/>
<feature type="transmembrane region" description="Helical" evidence="1">
    <location>
        <begin position="166"/>
        <end position="184"/>
    </location>
</feature>
<feature type="transmembrane region" description="Helical" evidence="1">
    <location>
        <begin position="121"/>
        <end position="137"/>
    </location>
</feature>
<feature type="transmembrane region" description="Helical" evidence="1">
    <location>
        <begin position="20"/>
        <end position="38"/>
    </location>
</feature>
<dbReference type="RefSeq" id="WP_073202130.1">
    <property type="nucleotide sequence ID" value="NZ_FRCZ01000004.1"/>
</dbReference>
<feature type="domain" description="CAAX prenyl protease 2/Lysostaphin resistance protein A-like" evidence="2">
    <location>
        <begin position="97"/>
        <end position="178"/>
    </location>
</feature>
<dbReference type="EMBL" id="FRCZ01000004">
    <property type="protein sequence ID" value="SHN20032.1"/>
    <property type="molecule type" value="Genomic_DNA"/>
</dbReference>
<keyword evidence="1" id="KW-1133">Transmembrane helix</keyword>
<keyword evidence="1" id="KW-0472">Membrane</keyword>
<evidence type="ECO:0000259" key="2">
    <source>
        <dbReference type="Pfam" id="PF02517"/>
    </source>
</evidence>
<name>A0A1M7PRL6_9BACI</name>
<organism evidence="3 4">
    <name type="scientific">Gracilibacillus kekensis</name>
    <dbReference type="NCBI Taxonomy" id="1027249"/>
    <lineage>
        <taxon>Bacteria</taxon>
        <taxon>Bacillati</taxon>
        <taxon>Bacillota</taxon>
        <taxon>Bacilli</taxon>
        <taxon>Bacillales</taxon>
        <taxon>Bacillaceae</taxon>
        <taxon>Gracilibacillus</taxon>
    </lineage>
</organism>
<dbReference type="InterPro" id="IPR003675">
    <property type="entry name" value="Rce1/LyrA-like_dom"/>
</dbReference>
<dbReference type="AlphaFoldDB" id="A0A1M7PRL6"/>
<dbReference type="STRING" id="1027249.SAMN05216179_2461"/>
<dbReference type="Proteomes" id="UP000184184">
    <property type="component" value="Unassembled WGS sequence"/>
</dbReference>
<feature type="transmembrane region" description="Helical" evidence="1">
    <location>
        <begin position="97"/>
        <end position="115"/>
    </location>
</feature>